<dbReference type="EMBL" id="FWXV01000013">
    <property type="protein sequence ID" value="SMD26066.1"/>
    <property type="molecule type" value="Genomic_DNA"/>
</dbReference>
<evidence type="ECO:0000313" key="3">
    <source>
        <dbReference type="Proteomes" id="UP000192674"/>
    </source>
</evidence>
<evidence type="ECO:0000256" key="1">
    <source>
        <dbReference type="SAM" id="Phobius"/>
    </source>
</evidence>
<gene>
    <name evidence="2" type="ORF">SAMN05661093_09646</name>
</gene>
<feature type="transmembrane region" description="Helical" evidence="1">
    <location>
        <begin position="71"/>
        <end position="91"/>
    </location>
</feature>
<dbReference type="Proteomes" id="UP000192674">
    <property type="component" value="Unassembled WGS sequence"/>
</dbReference>
<dbReference type="OrthoDB" id="3602494at2"/>
<keyword evidence="3" id="KW-1185">Reference proteome</keyword>
<feature type="transmembrane region" description="Helical" evidence="1">
    <location>
        <begin position="125"/>
        <end position="145"/>
    </location>
</feature>
<reference evidence="2 3" key="1">
    <citation type="submission" date="2017-04" db="EMBL/GenBank/DDBJ databases">
        <authorList>
            <person name="Afonso C.L."/>
            <person name="Miller P.J."/>
            <person name="Scott M.A."/>
            <person name="Spackman E."/>
            <person name="Goraichik I."/>
            <person name="Dimitrov K.M."/>
            <person name="Suarez D.L."/>
            <person name="Swayne D.E."/>
        </authorList>
    </citation>
    <scope>NUCLEOTIDE SEQUENCE [LARGE SCALE GENOMIC DNA]</scope>
    <source>
        <strain evidence="2 3">DSM 43828</strain>
    </source>
</reference>
<keyword evidence="1" id="KW-1133">Transmembrane helix</keyword>
<sequence>MPKPQQLAQIYRRLRKSREDAKDEPGAIDFYYGEMEMRRASARTRGFFNVEHLILSLHWLTSGYGTRAWRAFTGLLAIILVASVLFTIWGMPPGNGWPTGLRVSLESATSLLRAPAGTFTAAGEWFVLVLRHLGPVLLALGALALRSRVKR</sequence>
<evidence type="ECO:0000313" key="2">
    <source>
        <dbReference type="EMBL" id="SMD26066.1"/>
    </source>
</evidence>
<dbReference type="AlphaFoldDB" id="A0A1W2FWQ2"/>
<dbReference type="RefSeq" id="WP_084433881.1">
    <property type="nucleotide sequence ID" value="NZ_FWXV01000013.1"/>
</dbReference>
<name>A0A1W2FWQ2_KIBAR</name>
<keyword evidence="1" id="KW-0812">Transmembrane</keyword>
<accession>A0A1W2FWQ2</accession>
<keyword evidence="1" id="KW-0472">Membrane</keyword>
<protein>
    <submittedName>
        <fullName evidence="2">Uncharacterized protein</fullName>
    </submittedName>
</protein>
<organism evidence="2 3">
    <name type="scientific">Kibdelosporangium aridum</name>
    <dbReference type="NCBI Taxonomy" id="2030"/>
    <lineage>
        <taxon>Bacteria</taxon>
        <taxon>Bacillati</taxon>
        <taxon>Actinomycetota</taxon>
        <taxon>Actinomycetes</taxon>
        <taxon>Pseudonocardiales</taxon>
        <taxon>Pseudonocardiaceae</taxon>
        <taxon>Kibdelosporangium</taxon>
    </lineage>
</organism>
<proteinExistence type="predicted"/>